<reference evidence="5 6" key="1">
    <citation type="submission" date="2020-07" db="EMBL/GenBank/DDBJ databases">
        <title>Genomic Encyclopedia of Type Strains, Phase IV (KMG-V): Genome sequencing to study the core and pangenomes of soil and plant-associated prokaryotes.</title>
        <authorList>
            <person name="Whitman W."/>
        </authorList>
    </citation>
    <scope>NUCLEOTIDE SEQUENCE [LARGE SCALE GENOMIC DNA]</scope>
    <source>
        <strain evidence="5 6">SAS40</strain>
    </source>
</reference>
<dbReference type="InterPro" id="IPR041474">
    <property type="entry name" value="NicS_C"/>
</dbReference>
<dbReference type="InterPro" id="IPR050109">
    <property type="entry name" value="HTH-type_TetR-like_transc_reg"/>
</dbReference>
<evidence type="ECO:0000313" key="6">
    <source>
        <dbReference type="Proteomes" id="UP000542125"/>
    </source>
</evidence>
<dbReference type="PANTHER" id="PTHR30328">
    <property type="entry name" value="TRANSCRIPTIONAL REPRESSOR"/>
    <property type="match status" value="1"/>
</dbReference>
<dbReference type="SUPFAM" id="SSF46689">
    <property type="entry name" value="Homeodomain-like"/>
    <property type="match status" value="1"/>
</dbReference>
<feature type="region of interest" description="Disordered" evidence="3">
    <location>
        <begin position="1"/>
        <end position="78"/>
    </location>
</feature>
<dbReference type="SUPFAM" id="SSF48498">
    <property type="entry name" value="Tetracyclin repressor-like, C-terminal domain"/>
    <property type="match status" value="1"/>
</dbReference>
<feature type="compositionally biased region" description="Basic residues" evidence="3">
    <location>
        <begin position="29"/>
        <end position="43"/>
    </location>
</feature>
<evidence type="ECO:0000256" key="2">
    <source>
        <dbReference type="PROSITE-ProRule" id="PRU00335"/>
    </source>
</evidence>
<dbReference type="InterPro" id="IPR036271">
    <property type="entry name" value="Tet_transcr_reg_TetR-rel_C_sf"/>
</dbReference>
<name>A0A7Y9LQ17_9BURK</name>
<feature type="compositionally biased region" description="Polar residues" evidence="3">
    <location>
        <begin position="1"/>
        <end position="10"/>
    </location>
</feature>
<dbReference type="GO" id="GO:0003677">
    <property type="term" value="F:DNA binding"/>
    <property type="evidence" value="ECO:0007669"/>
    <property type="project" value="UniProtKB-UniRule"/>
</dbReference>
<feature type="DNA-binding region" description="H-T-H motif" evidence="2">
    <location>
        <begin position="100"/>
        <end position="119"/>
    </location>
</feature>
<dbReference type="RefSeq" id="WP_179589272.1">
    <property type="nucleotide sequence ID" value="NZ_JACBYR010000002.1"/>
</dbReference>
<evidence type="ECO:0000313" key="5">
    <source>
        <dbReference type="EMBL" id="NYE85305.1"/>
    </source>
</evidence>
<evidence type="ECO:0000256" key="3">
    <source>
        <dbReference type="SAM" id="MobiDB-lite"/>
    </source>
</evidence>
<keyword evidence="6" id="KW-1185">Reference proteome</keyword>
<dbReference type="AlphaFoldDB" id="A0A7Y9LQ17"/>
<keyword evidence="1 2" id="KW-0238">DNA-binding</keyword>
<proteinExistence type="predicted"/>
<dbReference type="PROSITE" id="PS50977">
    <property type="entry name" value="HTH_TETR_2"/>
    <property type="match status" value="1"/>
</dbReference>
<evidence type="ECO:0000256" key="1">
    <source>
        <dbReference type="ARBA" id="ARBA00023125"/>
    </source>
</evidence>
<dbReference type="EMBL" id="JACBYR010000002">
    <property type="protein sequence ID" value="NYE85305.1"/>
    <property type="molecule type" value="Genomic_DNA"/>
</dbReference>
<gene>
    <name evidence="5" type="ORF">FHW18_004612</name>
</gene>
<protein>
    <submittedName>
        <fullName evidence="5">AcrR family transcriptional regulator</fullName>
    </submittedName>
</protein>
<dbReference type="Pfam" id="PF17938">
    <property type="entry name" value="TetR_C_29"/>
    <property type="match status" value="1"/>
</dbReference>
<dbReference type="InterPro" id="IPR001647">
    <property type="entry name" value="HTH_TetR"/>
</dbReference>
<sequence length="298" mass="32897">MSPTQLTTSPPKVRMPAKTQAEDAATPKARAKPATKSAAKHAAKNATNAPAKTATRARKPAATGAPTRPAKSRRSPEELNARILDAAIVEFSEHGFSGGRIDRISKRAKTVDRMLYYYFGNKERLYQAVLEHVYAAMIGAQRTFVTPPDDPVAGMRQLIAHSWEHYSSHPELVRLLMTENLMRGKHIRKSPTIKDVSFPLVETVNGILTAGQARKLFRTDVEPEFVLMSIMSLAFFYVSNHYTCSQWLGVDLADDARRAAWLEHITDVVLTHLQPTGKAAPLTTGKVATPATRPTSRE</sequence>
<dbReference type="Gene3D" id="1.10.10.60">
    <property type="entry name" value="Homeodomain-like"/>
    <property type="match status" value="1"/>
</dbReference>
<feature type="domain" description="HTH tetR-type" evidence="4">
    <location>
        <begin position="77"/>
        <end position="137"/>
    </location>
</feature>
<dbReference type="InterPro" id="IPR009057">
    <property type="entry name" value="Homeodomain-like_sf"/>
</dbReference>
<dbReference type="Pfam" id="PF00440">
    <property type="entry name" value="TetR_N"/>
    <property type="match status" value="1"/>
</dbReference>
<dbReference type="Gene3D" id="1.10.357.10">
    <property type="entry name" value="Tetracycline Repressor, domain 2"/>
    <property type="match status" value="1"/>
</dbReference>
<accession>A0A7Y9LQ17</accession>
<dbReference type="PRINTS" id="PR00455">
    <property type="entry name" value="HTHTETR"/>
</dbReference>
<organism evidence="5 6">
    <name type="scientific">Pigmentiphaga litoralis</name>
    <dbReference type="NCBI Taxonomy" id="516702"/>
    <lineage>
        <taxon>Bacteria</taxon>
        <taxon>Pseudomonadati</taxon>
        <taxon>Pseudomonadota</taxon>
        <taxon>Betaproteobacteria</taxon>
        <taxon>Burkholderiales</taxon>
        <taxon>Alcaligenaceae</taxon>
        <taxon>Pigmentiphaga</taxon>
    </lineage>
</organism>
<evidence type="ECO:0000259" key="4">
    <source>
        <dbReference type="PROSITE" id="PS50977"/>
    </source>
</evidence>
<dbReference type="Proteomes" id="UP000542125">
    <property type="component" value="Unassembled WGS sequence"/>
</dbReference>
<feature type="compositionally biased region" description="Low complexity" evidence="3">
    <location>
        <begin position="44"/>
        <end position="69"/>
    </location>
</feature>
<comment type="caution">
    <text evidence="5">The sequence shown here is derived from an EMBL/GenBank/DDBJ whole genome shotgun (WGS) entry which is preliminary data.</text>
</comment>
<dbReference type="PANTHER" id="PTHR30328:SF54">
    <property type="entry name" value="HTH-TYPE TRANSCRIPTIONAL REPRESSOR SCO4008"/>
    <property type="match status" value="1"/>
</dbReference>